<dbReference type="SUPFAM" id="SSF48726">
    <property type="entry name" value="Immunoglobulin"/>
    <property type="match status" value="1"/>
</dbReference>
<dbReference type="PANTHER" id="PTHR21261">
    <property type="entry name" value="BEAT PROTEIN"/>
    <property type="match status" value="1"/>
</dbReference>
<dbReference type="Gene3D" id="2.60.40.10">
    <property type="entry name" value="Immunoglobulins"/>
    <property type="match status" value="1"/>
</dbReference>
<dbReference type="AlphaFoldDB" id="A0A7R9PM40"/>
<evidence type="ECO:0000313" key="2">
    <source>
        <dbReference type="EMBL" id="CAD7595456.1"/>
    </source>
</evidence>
<sequence length="429" mass="47338">MMRSGKSMLFYKIRPFTDEETKSLTNKRLTPLHASLHIVPFSHQGEWNTSTLACVWAPPPESSEAEVVFIPNHLIKVVGALPPAAGFSPPGSVTGHGKAVIGIPDVWGELEAIDCLILHASRPSVHLVLPPVVSVGSSATLLCLFDLENDPLYSVKWYRGNFEFYRYVPKERPPGRAFSFPGLFVDVSRDNSTSSSSLALAAMQRTATITGSSLLLPLTITKSVFGLTQIEFRTSVRTKLVPVSWVVIPTVPIRCVLSLSNDQQVSLLDVQLHLAGKFSCEVSADAPFFTTITVSDRLRVIDLRDLSPEIFVDEIFSENDHFLHANCTSHHSKPPPELTFFINNIAVSREYVQTWSNGVALQINLTLLSPNRHEFTIKCVASVLGSHHVSSDTITVCRRFNTTAASVLDCHYECYNQTIMLPNVLPTPS</sequence>
<dbReference type="PANTHER" id="PTHR21261:SF3">
    <property type="entry name" value="BEATEN PATH VII"/>
    <property type="match status" value="1"/>
</dbReference>
<name>A0A7R9PM40_TIMGE</name>
<organism evidence="2">
    <name type="scientific">Timema genevievae</name>
    <name type="common">Walking stick</name>
    <dbReference type="NCBI Taxonomy" id="629358"/>
    <lineage>
        <taxon>Eukaryota</taxon>
        <taxon>Metazoa</taxon>
        <taxon>Ecdysozoa</taxon>
        <taxon>Arthropoda</taxon>
        <taxon>Hexapoda</taxon>
        <taxon>Insecta</taxon>
        <taxon>Pterygota</taxon>
        <taxon>Neoptera</taxon>
        <taxon>Polyneoptera</taxon>
        <taxon>Phasmatodea</taxon>
        <taxon>Timematodea</taxon>
        <taxon>Timematoidea</taxon>
        <taxon>Timematidae</taxon>
        <taxon>Timema</taxon>
    </lineage>
</organism>
<dbReference type="PROSITE" id="PS50835">
    <property type="entry name" value="IG_LIKE"/>
    <property type="match status" value="1"/>
</dbReference>
<proteinExistence type="predicted"/>
<accession>A0A7R9PM40</accession>
<dbReference type="InterPro" id="IPR007110">
    <property type="entry name" value="Ig-like_dom"/>
</dbReference>
<gene>
    <name evidence="2" type="ORF">TGEB3V08_LOCUS6036</name>
</gene>
<feature type="domain" description="Ig-like" evidence="1">
    <location>
        <begin position="123"/>
        <end position="295"/>
    </location>
</feature>
<dbReference type="InterPro" id="IPR013783">
    <property type="entry name" value="Ig-like_fold"/>
</dbReference>
<reference evidence="2" key="1">
    <citation type="submission" date="2020-11" db="EMBL/GenBank/DDBJ databases">
        <authorList>
            <person name="Tran Van P."/>
        </authorList>
    </citation>
    <scope>NUCLEOTIDE SEQUENCE</scope>
</reference>
<dbReference type="InterPro" id="IPR036179">
    <property type="entry name" value="Ig-like_dom_sf"/>
</dbReference>
<evidence type="ECO:0000259" key="1">
    <source>
        <dbReference type="PROSITE" id="PS50835"/>
    </source>
</evidence>
<protein>
    <recommendedName>
        <fullName evidence="1">Ig-like domain-containing protein</fullName>
    </recommendedName>
</protein>
<dbReference type="EMBL" id="OE841366">
    <property type="protein sequence ID" value="CAD7595456.1"/>
    <property type="molecule type" value="Genomic_DNA"/>
</dbReference>